<dbReference type="RefSeq" id="XP_005537773.1">
    <property type="nucleotide sequence ID" value="XM_005537716.1"/>
</dbReference>
<dbReference type="PDB" id="6FOS">
    <property type="method" value="X-ray"/>
    <property type="resolution" value="4.00 A"/>
    <property type="chains" value="O=51-148"/>
</dbReference>
<dbReference type="PDBsum" id="5ZGH"/>
<evidence type="ECO:0007829" key="6">
    <source>
        <dbReference type="PDB" id="6FOS"/>
    </source>
</evidence>
<evidence type="ECO:0007829" key="7">
    <source>
        <dbReference type="PDB" id="7BLZ"/>
    </source>
</evidence>
<protein>
    <recommendedName>
        <fullName evidence="8">Photosystem I subunit O</fullName>
    </recommendedName>
</protein>
<feature type="transmembrane region" description="Helical" evidence="1">
    <location>
        <begin position="121"/>
        <end position="146"/>
    </location>
</feature>
<dbReference type="PDB" id="7BLZ">
    <property type="method" value="EM"/>
    <property type="resolution" value="3.10 A"/>
    <property type="chains" value="O=56-152"/>
</dbReference>
<dbReference type="OrthoDB" id="1903335at2759"/>
<dbReference type="EMDB" id="EMD-6929"/>
<keyword evidence="1" id="KW-0472">Membrane</keyword>
<reference evidence="7" key="5">
    <citation type="submission" date="2021-01" db="PDB data bank">
        <title>Red alga C.merolae Photosystem I.</title>
        <authorList>
            <person name="Nelson N."/>
            <person name="Klaiman D."/>
            <person name="Hippler M."/>
        </authorList>
    </citation>
    <scope>STRUCTURE BY ELECTRON MICROSCOPY (3.10 ANGSTROMS) OF 56-152</scope>
</reference>
<evidence type="ECO:0008006" key="8">
    <source>
        <dbReference type="Google" id="ProtNLM"/>
    </source>
</evidence>
<dbReference type="PDB" id="5ZGH">
    <property type="method" value="EM"/>
    <property type="resolution" value="3.82 A"/>
    <property type="chains" value="O=1-155"/>
</dbReference>
<accession>M1VFJ4</accession>
<keyword evidence="4 5" id="KW-0002">3D-structure</keyword>
<dbReference type="STRING" id="280699.M1VFJ4"/>
<dbReference type="Gramene" id="CMP086CT">
    <property type="protein sequence ID" value="CMP086CT"/>
    <property type="gene ID" value="CMP086C"/>
</dbReference>
<evidence type="ECO:0007829" key="4">
    <source>
        <dbReference type="PDB" id="5ZGB"/>
    </source>
</evidence>
<dbReference type="EMBL" id="AP006498">
    <property type="protein sequence ID" value="BAM81737.1"/>
    <property type="molecule type" value="Genomic_DNA"/>
</dbReference>
<dbReference type="GeneID" id="16996005"/>
<evidence type="ECO:0007829" key="5">
    <source>
        <dbReference type="PDB" id="5ZGH"/>
    </source>
</evidence>
<keyword evidence="1" id="KW-1133">Transmembrane helix</keyword>
<keyword evidence="3" id="KW-1185">Reference proteome</keyword>
<sequence length="155" mass="16732">MYGFVSVLPVASALQRQQCTCAARCSFTTRAARVAPVRIALSRPQRLVGASSLRMFEVSDGEPYPLNPAVIFIALIGWSAVAAIPSNIPVLGGTGLTQAFLASIQRLLAQYPTGPKLDDPFWFYLIVYHVGLFALLIFGQIGYAGYAKGTYNRSA</sequence>
<reference evidence="6" key="4">
    <citation type="journal article" date="2019" name="Photosyn. Res.">
        <title>Structure and function of photosystem I in Cyanidioschyzon merolae.</title>
        <authorList>
            <person name="Antoshvili M."/>
            <person name="Caspy I."/>
            <person name="Hippler M."/>
            <person name="Nelson N."/>
        </authorList>
    </citation>
    <scope>X-RAY CRYSTALLOGRAPHY (4.00 ANGSTROMS) OF 51-148</scope>
</reference>
<organism evidence="2 3">
    <name type="scientific">Cyanidioschyzon merolae (strain NIES-3377 / 10D)</name>
    <name type="common">Unicellular red alga</name>
    <dbReference type="NCBI Taxonomy" id="280699"/>
    <lineage>
        <taxon>Eukaryota</taxon>
        <taxon>Rhodophyta</taxon>
        <taxon>Bangiophyceae</taxon>
        <taxon>Cyanidiales</taxon>
        <taxon>Cyanidiaceae</taxon>
        <taxon>Cyanidioschyzon</taxon>
    </lineage>
</organism>
<dbReference type="AlphaFoldDB" id="M1VFJ4"/>
<name>M1VFJ4_CYAM1</name>
<evidence type="ECO:0000256" key="1">
    <source>
        <dbReference type="SAM" id="Phobius"/>
    </source>
</evidence>
<dbReference type="SMR" id="M1VFJ4"/>
<dbReference type="HOGENOM" id="CLU_1698020_0_0_1"/>
<dbReference type="KEGG" id="cme:CYME_CMP086C"/>
<dbReference type="eggNOG" id="ENOG502S09E">
    <property type="taxonomic scope" value="Eukaryota"/>
</dbReference>
<dbReference type="InterPro" id="IPR017498">
    <property type="entry name" value="PSI_PsaO"/>
</dbReference>
<feature type="transmembrane region" description="Helical" evidence="1">
    <location>
        <begin position="64"/>
        <end position="83"/>
    </location>
</feature>
<keyword evidence="1" id="KW-0812">Transmembrane</keyword>
<dbReference type="PDBsum" id="5ZGB"/>
<evidence type="ECO:0000313" key="2">
    <source>
        <dbReference type="EMBL" id="BAM81737.1"/>
    </source>
</evidence>
<dbReference type="Proteomes" id="UP000007014">
    <property type="component" value="Chromosome 16"/>
</dbReference>
<reference evidence="4 5" key="3">
    <citation type="journal article" date="2018" name="Proc. Natl. Acad. Sci. U.S.A.">
        <title>Unique organization of photosystem I-light-harvesting supercomplex revealed by cryo-EM from a red alga.</title>
        <authorList>
            <person name="Pi X."/>
            <person name="Tian L."/>
            <person name="Dai H.E."/>
            <person name="Qin X."/>
            <person name="Cheng L."/>
            <person name="Kuang T."/>
            <person name="Sui S.F."/>
            <person name="Shen J.R."/>
        </authorList>
    </citation>
    <scope>STRUCTURE BY ELECTRON MICROSCOPY (3.63 ANGSTROMS)</scope>
</reference>
<gene>
    <name evidence="2" type="ORF">CYME_CMP086C</name>
</gene>
<dbReference type="EMDB" id="EMD-12228"/>
<reference evidence="2 3" key="2">
    <citation type="journal article" date="2007" name="BMC Biol.">
        <title>A 100%-complete sequence reveals unusually simple genomic features in the hot-spring red alga Cyanidioschyzon merolae.</title>
        <authorList>
            <person name="Nozaki H."/>
            <person name="Takano H."/>
            <person name="Misumi O."/>
            <person name="Terasawa K."/>
            <person name="Matsuzaki M."/>
            <person name="Maruyama S."/>
            <person name="Nishida K."/>
            <person name="Yagisawa F."/>
            <person name="Yoshida Y."/>
            <person name="Fujiwara T."/>
            <person name="Takio S."/>
            <person name="Tamura K."/>
            <person name="Chung S.J."/>
            <person name="Nakamura S."/>
            <person name="Kuroiwa H."/>
            <person name="Tanaka K."/>
            <person name="Sato N."/>
            <person name="Kuroiwa T."/>
        </authorList>
    </citation>
    <scope>NUCLEOTIDE SEQUENCE [LARGE SCALE GENOMIC DNA]</scope>
    <source>
        <strain evidence="2 3">10D</strain>
    </source>
</reference>
<dbReference type="PDBsum" id="6FOS"/>
<dbReference type="PANTHER" id="PTHR36311">
    <property type="entry name" value="PHOTOSYSTEM I SUBUNIT O"/>
    <property type="match status" value="1"/>
</dbReference>
<proteinExistence type="evidence at protein level"/>
<dbReference type="Pfam" id="PF22832">
    <property type="entry name" value="PsaO_TMD"/>
    <property type="match status" value="1"/>
</dbReference>
<dbReference type="PANTHER" id="PTHR36311:SF1">
    <property type="entry name" value="PHOTOSYSTEM I SUBUNIT O"/>
    <property type="match status" value="1"/>
</dbReference>
<reference evidence="2 3" key="1">
    <citation type="journal article" date="2004" name="Nature">
        <title>Genome sequence of the ultrasmall unicellular red alga Cyanidioschyzon merolae 10D.</title>
        <authorList>
            <person name="Matsuzaki M."/>
            <person name="Misumi O."/>
            <person name="Shin-i T."/>
            <person name="Maruyama S."/>
            <person name="Takahara M."/>
            <person name="Miyagishima S."/>
            <person name="Mori T."/>
            <person name="Nishida K."/>
            <person name="Yagisawa F."/>
            <person name="Nishida K."/>
            <person name="Yoshida Y."/>
            <person name="Nishimura Y."/>
            <person name="Nakao S."/>
            <person name="Kobayashi T."/>
            <person name="Momoyama Y."/>
            <person name="Higashiyama T."/>
            <person name="Minoda A."/>
            <person name="Sano M."/>
            <person name="Nomoto H."/>
            <person name="Oishi K."/>
            <person name="Hayashi H."/>
            <person name="Ohta F."/>
            <person name="Nishizaka S."/>
            <person name="Haga S."/>
            <person name="Miura S."/>
            <person name="Morishita T."/>
            <person name="Kabeya Y."/>
            <person name="Terasawa K."/>
            <person name="Suzuki Y."/>
            <person name="Ishii Y."/>
            <person name="Asakawa S."/>
            <person name="Takano H."/>
            <person name="Ohta N."/>
            <person name="Kuroiwa H."/>
            <person name="Tanaka K."/>
            <person name="Shimizu N."/>
            <person name="Sugano S."/>
            <person name="Sato N."/>
            <person name="Nozaki H."/>
            <person name="Ogasawara N."/>
            <person name="Kohara Y."/>
            <person name="Kuroiwa T."/>
        </authorList>
    </citation>
    <scope>NUCLEOTIDE SEQUENCE [LARGE SCALE GENOMIC DNA]</scope>
    <source>
        <strain evidence="2 3">10D</strain>
    </source>
</reference>
<dbReference type="OMA" id="SPCIRSF"/>
<dbReference type="PDB" id="5ZGB">
    <property type="method" value="EM"/>
    <property type="resolution" value="3.63 A"/>
    <property type="chains" value="O=1-155"/>
</dbReference>
<evidence type="ECO:0000313" key="3">
    <source>
        <dbReference type="Proteomes" id="UP000007014"/>
    </source>
</evidence>